<dbReference type="EMBL" id="PCMW01000065">
    <property type="protein sequence ID" value="PDS23249.1"/>
    <property type="molecule type" value="Genomic_DNA"/>
</dbReference>
<proteinExistence type="predicted"/>
<organism evidence="1 2">
    <name type="scientific">Flavobacterium branchiophilum</name>
    <dbReference type="NCBI Taxonomy" id="55197"/>
    <lineage>
        <taxon>Bacteria</taxon>
        <taxon>Pseudomonadati</taxon>
        <taxon>Bacteroidota</taxon>
        <taxon>Flavobacteriia</taxon>
        <taxon>Flavobacteriales</taxon>
        <taxon>Flavobacteriaceae</taxon>
        <taxon>Flavobacterium</taxon>
    </lineage>
</organism>
<gene>
    <name evidence="1" type="ORF">B0A77_11345</name>
</gene>
<dbReference type="Proteomes" id="UP000220828">
    <property type="component" value="Unassembled WGS sequence"/>
</dbReference>
<reference evidence="1 2" key="1">
    <citation type="submission" date="2017-09" db="EMBL/GenBank/DDBJ databases">
        <title>Whole genomes of Flavobacteriaceae.</title>
        <authorList>
            <person name="Stine C."/>
            <person name="Li C."/>
            <person name="Tadesse D."/>
        </authorList>
    </citation>
    <scope>NUCLEOTIDE SEQUENCE [LARGE SCALE GENOMIC DNA]</scope>
    <source>
        <strain evidence="1 2">ATCC 35036</strain>
    </source>
</reference>
<accession>A0A2H3KA25</accession>
<name>A0A2H3KA25_9FLAO</name>
<evidence type="ECO:0000313" key="1">
    <source>
        <dbReference type="EMBL" id="PDS23249.1"/>
    </source>
</evidence>
<dbReference type="RefSeq" id="WP_097554513.1">
    <property type="nucleotide sequence ID" value="NZ_PCMW01000065.1"/>
</dbReference>
<dbReference type="OrthoDB" id="1158795at2"/>
<sequence length="406" mass="45647">MSKESYIGGDYIEWTGGKNEEYAKVIRISSNEKNNFTAVKEQTYGESKDPSEEDDKLCTCKVSKKATNFKTLIELVKQAEEMLIQNEYSDMGDRISIIRGVYYGTEWSLDYSTEKSSIRNKFFNIYTGSSVKADARKVLKCSENCKAKLFESLFATPEVFENSYKAVDFGHLIIGLDSRRSSVAKNITQPGQGGTGLELNTWIGDLGGGTANLSRQRIKNSTIRAKTIFPVGGHSYGAMVNLEGDVAAYVVGMNDNKPNDIVDATDNFKTIHEALKDYFDKKWNKRTFYFLAMLGAKVSGNNIIYTKSELESECAEKFEDFAEPYITLRNPTDLIEASNYFKPVSEEVATIFIDALLHVVSKPEDMIAARIDPNPKPKVETLRYKAAKKAKELYENVKKIDVNPFD</sequence>
<comment type="caution">
    <text evidence="1">The sequence shown here is derived from an EMBL/GenBank/DDBJ whole genome shotgun (WGS) entry which is preliminary data.</text>
</comment>
<protein>
    <submittedName>
        <fullName evidence="1">Uncharacterized protein</fullName>
    </submittedName>
</protein>
<dbReference type="AlphaFoldDB" id="A0A2H3KA25"/>
<evidence type="ECO:0000313" key="2">
    <source>
        <dbReference type="Proteomes" id="UP000220828"/>
    </source>
</evidence>